<keyword evidence="1" id="KW-0479">Metal-binding</keyword>
<feature type="domain" description="Tudor" evidence="6">
    <location>
        <begin position="484"/>
        <end position="555"/>
    </location>
</feature>
<dbReference type="Proteomes" id="UP001652625">
    <property type="component" value="Chromosome 03"/>
</dbReference>
<evidence type="ECO:0000313" key="7">
    <source>
        <dbReference type="Proteomes" id="UP001652625"/>
    </source>
</evidence>
<feature type="domain" description="Tudor" evidence="6">
    <location>
        <begin position="715"/>
        <end position="774"/>
    </location>
</feature>
<dbReference type="PROSITE" id="PS00518">
    <property type="entry name" value="ZF_RING_1"/>
    <property type="match status" value="1"/>
</dbReference>
<name>A0ABM4BL97_HYDVU</name>
<dbReference type="PROSITE" id="PS50304">
    <property type="entry name" value="TUDOR"/>
    <property type="match status" value="4"/>
</dbReference>
<keyword evidence="7" id="KW-1185">Reference proteome</keyword>
<reference evidence="8" key="1">
    <citation type="submission" date="2025-08" db="UniProtKB">
        <authorList>
            <consortium name="RefSeq"/>
        </authorList>
    </citation>
    <scope>IDENTIFICATION</scope>
</reference>
<dbReference type="InterPro" id="IPR027370">
    <property type="entry name" value="Znf-RING_euk"/>
</dbReference>
<dbReference type="PANTHER" id="PTHR16442">
    <property type="entry name" value="RING FINGER PROTEIN 17"/>
    <property type="match status" value="1"/>
</dbReference>
<dbReference type="Gene3D" id="2.30.30.140">
    <property type="match status" value="4"/>
</dbReference>
<evidence type="ECO:0000256" key="1">
    <source>
        <dbReference type="ARBA" id="ARBA00022723"/>
    </source>
</evidence>
<dbReference type="InterPro" id="IPR035437">
    <property type="entry name" value="SNase_OB-fold_sf"/>
</dbReference>
<dbReference type="Pfam" id="PF13445">
    <property type="entry name" value="zf-RING_UBOX"/>
    <property type="match status" value="1"/>
</dbReference>
<dbReference type="SUPFAM" id="SSF63748">
    <property type="entry name" value="Tudor/PWWP/MBT"/>
    <property type="match status" value="4"/>
</dbReference>
<dbReference type="SMART" id="SM00333">
    <property type="entry name" value="TUDOR"/>
    <property type="match status" value="4"/>
</dbReference>
<feature type="domain" description="Tudor" evidence="6">
    <location>
        <begin position="1169"/>
        <end position="1229"/>
    </location>
</feature>
<evidence type="ECO:0000256" key="4">
    <source>
        <dbReference type="PROSITE-ProRule" id="PRU00175"/>
    </source>
</evidence>
<evidence type="ECO:0000313" key="8">
    <source>
        <dbReference type="RefSeq" id="XP_065649809.1"/>
    </source>
</evidence>
<feature type="domain" description="Tudor" evidence="6">
    <location>
        <begin position="927"/>
        <end position="986"/>
    </location>
</feature>
<evidence type="ECO:0000256" key="2">
    <source>
        <dbReference type="ARBA" id="ARBA00022771"/>
    </source>
</evidence>
<dbReference type="RefSeq" id="XP_065649809.1">
    <property type="nucleotide sequence ID" value="XM_065793737.1"/>
</dbReference>
<dbReference type="SUPFAM" id="SSF57850">
    <property type="entry name" value="RING/U-box"/>
    <property type="match status" value="1"/>
</dbReference>
<evidence type="ECO:0000259" key="6">
    <source>
        <dbReference type="PROSITE" id="PS50304"/>
    </source>
</evidence>
<dbReference type="Gene3D" id="3.30.40.10">
    <property type="entry name" value="Zinc/RING finger domain, C3HC4 (zinc finger)"/>
    <property type="match status" value="1"/>
</dbReference>
<sequence length="1332" mass="152288">MQRSLTCKNCYQNYDFLKDNKPIGPHIPLMLPCGHTFCEGCLLKAAKKQSEIKCFECEEVHKLEVNGEIGVKHFLPDIYLLGLISYNRRLTIESSQSYLCGGPLSSFNGLGCIAQKINSSVFNENVESDKTISKSSNILCEECLTKNATCQCNICENCKFCDACFNKIHQGSKTLSKHQSISLSLESDIEISCSVHHGRKLEFYDQQLKQPVCALCAISEKCHGHHIASIIEMFDNKDLHKAYQQVQETLFWLQHSKEKLKTSIPSEIDEVNKIFTDIHSKFNTAHSLLQKRQIEILEEVADTLLTDTSSTNKLMESISKKLSCLNATLKDYECVKKDQRIMSLKSSKLLKSLNDFVDIPCILQVDQDGYSIKSHLNEDFIYECVFLKTQKNEKFKLKKLNEVSTEILEKIMNPSVSSAENCFFSHNYTDTFDTTNDLVNVTFVEDPYNFTVQLNADKERLQVMMSALNKHCRSANSQTDLVYKVEKGQLFCAQFSVDNFWYRARVVTSHPPNKPELIPTWNNDLTIQVHYVDFGNKEWLPLNRLRQIKKEFFELPEMGMSCSLTDIVPPCQAQSWSIRSIKAFKSLVADKTLLMTTFECCSNKYIVDLQLHNTLAQTHIENDQPASIRDALVFIEVASYSSHSKLKIDVNQYIRKYKDAVCLTKKEMVSVCVTNIESPEYLFIQRLDSSILEIQDGLSKLYRDQNNSKIWTIEWPYKDMICAAKFSEDGNWYRALVKQVNNNDSVDVEYVDYGNCETVSITSIKKIPEMYLLPPKQALRVKLWNVEKKNQEDWSAETNKSFEKYLLNKQLVAVVQGYLDVIDNTISVELFDTSTDKDISINALFFDKANIIDKKGILLENNTAQAIKSYKQPIFPAKHKFNAICVHIDPHCLFYLQPEGCNNVVIQFMEKLNSAQFKFESCPSTTLLSVNQACVARFSEDNCIYRSKVLQIVDDSKVKVEYVDFGNAEIVDKSQVCVKSWYDEIPIQCLSIQLADVIPVNKVWSQDAIKFLSRKVSNKIVEVGLQEHGINNTLIPSATVKIQNENISHELVAAGYAKSTTNLSSLNDKKNAQAQVVFSNAKSISKIMEYKKPRLPNLGKRFDVIVTQVDSPNLVYIQRYPPSEECPLFVDDSEDISAADAYKQIQELHLMSEIINQENYFDNLSYIKTPHIGMPCIARYTEDGLYYRARIDNINMDTMKADIVFVDYGTSEILPIASLKPITEELLQLPLQSTFVTICGIKKLSNKDTHDEKWDNNTTKQFYDIVANKRLIAQLVGQDQNARLKVHLYDRCYVEASEKGLTKDCLIGEMMCQSGLVRFELDEHETIFKKVF</sequence>
<proteinExistence type="predicted"/>
<feature type="domain" description="RING-type" evidence="5">
    <location>
        <begin position="7"/>
        <end position="58"/>
    </location>
</feature>
<dbReference type="SUPFAM" id="SSF57845">
    <property type="entry name" value="B-box zinc-binding domain"/>
    <property type="match status" value="1"/>
</dbReference>
<dbReference type="InterPro" id="IPR013083">
    <property type="entry name" value="Znf_RING/FYVE/PHD"/>
</dbReference>
<evidence type="ECO:0000259" key="5">
    <source>
        <dbReference type="PROSITE" id="PS50089"/>
    </source>
</evidence>
<dbReference type="Gene3D" id="2.40.50.90">
    <property type="match status" value="4"/>
</dbReference>
<dbReference type="Gene3D" id="3.30.160.60">
    <property type="entry name" value="Classic Zinc Finger"/>
    <property type="match status" value="1"/>
</dbReference>
<accession>A0ABM4BL97</accession>
<organism evidence="7 8">
    <name type="scientific">Hydra vulgaris</name>
    <name type="common">Hydra</name>
    <name type="synonym">Hydra attenuata</name>
    <dbReference type="NCBI Taxonomy" id="6087"/>
    <lineage>
        <taxon>Eukaryota</taxon>
        <taxon>Metazoa</taxon>
        <taxon>Cnidaria</taxon>
        <taxon>Hydrozoa</taxon>
        <taxon>Hydroidolina</taxon>
        <taxon>Anthoathecata</taxon>
        <taxon>Aplanulata</taxon>
        <taxon>Hydridae</taxon>
        <taxon>Hydra</taxon>
    </lineage>
</organism>
<dbReference type="InterPro" id="IPR002999">
    <property type="entry name" value="Tudor"/>
</dbReference>
<dbReference type="Pfam" id="PF00567">
    <property type="entry name" value="TUDOR"/>
    <property type="match status" value="4"/>
</dbReference>
<dbReference type="PANTHER" id="PTHR16442:SF1">
    <property type="entry name" value="RING FINGER PROTEIN 17"/>
    <property type="match status" value="1"/>
</dbReference>
<dbReference type="SMART" id="SM00184">
    <property type="entry name" value="RING"/>
    <property type="match status" value="1"/>
</dbReference>
<protein>
    <submittedName>
        <fullName evidence="8">Tudor domain-containing protein 1 isoform X2</fullName>
    </submittedName>
</protein>
<dbReference type="CDD" id="cd19757">
    <property type="entry name" value="Bbox1"/>
    <property type="match status" value="1"/>
</dbReference>
<dbReference type="GeneID" id="100203785"/>
<dbReference type="InterPro" id="IPR001841">
    <property type="entry name" value="Znf_RING"/>
</dbReference>
<evidence type="ECO:0000256" key="3">
    <source>
        <dbReference type="ARBA" id="ARBA00022833"/>
    </source>
</evidence>
<dbReference type="SUPFAM" id="SSF50199">
    <property type="entry name" value="Staphylococcal nuclease"/>
    <property type="match status" value="1"/>
</dbReference>
<keyword evidence="3" id="KW-0862">Zinc</keyword>
<dbReference type="InterPro" id="IPR017907">
    <property type="entry name" value="Znf_RING_CS"/>
</dbReference>
<keyword evidence="2 4" id="KW-0863">Zinc-finger</keyword>
<dbReference type="PROSITE" id="PS50089">
    <property type="entry name" value="ZF_RING_2"/>
    <property type="match status" value="1"/>
</dbReference>
<gene>
    <name evidence="8" type="primary">LOC100203785</name>
</gene>